<keyword evidence="3" id="KW-1185">Reference proteome</keyword>
<dbReference type="RefSeq" id="WP_231008758.1">
    <property type="nucleotide sequence ID" value="NZ_JAJNEC010000008.1"/>
</dbReference>
<proteinExistence type="predicted"/>
<dbReference type="EMBL" id="JAJNEC010000008">
    <property type="protein sequence ID" value="MCD2426170.1"/>
    <property type="molecule type" value="Genomic_DNA"/>
</dbReference>
<organism evidence="2 3">
    <name type="scientific">Niabella pedocola</name>
    <dbReference type="NCBI Taxonomy" id="1752077"/>
    <lineage>
        <taxon>Bacteria</taxon>
        <taxon>Pseudomonadati</taxon>
        <taxon>Bacteroidota</taxon>
        <taxon>Chitinophagia</taxon>
        <taxon>Chitinophagales</taxon>
        <taxon>Chitinophagaceae</taxon>
        <taxon>Niabella</taxon>
    </lineage>
</organism>
<gene>
    <name evidence="2" type="ORF">LQ567_25520</name>
</gene>
<name>A0ABS8PYP8_9BACT</name>
<sequence>MKKIMVILLSGIIHISVQAQTGWGNIYGASGSGSAGAVSVDWVLGSLSTDGGSADIALPVQFGTISATIANQQLLVKWTTETESNNDHFDIEVSADGTSFKKVASVASKAAAGHSATPLEYEYRSAQAETALALAFGMLCCTGFLSKRKRWHYLPAVLILLAVAILSGCSKKHLEIAPTIPNQYLRIAQVDKDGIKTYSKVVKITGE</sequence>
<feature type="signal peptide" evidence="1">
    <location>
        <begin position="1"/>
        <end position="19"/>
    </location>
</feature>
<feature type="chain" id="PRO_5046899218" description="F5/8 type C domain-containing protein" evidence="1">
    <location>
        <begin position="20"/>
        <end position="207"/>
    </location>
</feature>
<reference evidence="2 3" key="1">
    <citation type="submission" date="2021-11" db="EMBL/GenBank/DDBJ databases">
        <title>Genomic of Niabella pedocola.</title>
        <authorList>
            <person name="Wu T."/>
        </authorList>
    </citation>
    <scope>NUCLEOTIDE SEQUENCE [LARGE SCALE GENOMIC DNA]</scope>
    <source>
        <strain evidence="2 3">JCM 31011</strain>
    </source>
</reference>
<accession>A0ABS8PYP8</accession>
<evidence type="ECO:0000313" key="3">
    <source>
        <dbReference type="Proteomes" id="UP001199816"/>
    </source>
</evidence>
<protein>
    <recommendedName>
        <fullName evidence="4">F5/8 type C domain-containing protein</fullName>
    </recommendedName>
</protein>
<evidence type="ECO:0000313" key="2">
    <source>
        <dbReference type="EMBL" id="MCD2426170.1"/>
    </source>
</evidence>
<dbReference type="Proteomes" id="UP001199816">
    <property type="component" value="Unassembled WGS sequence"/>
</dbReference>
<keyword evidence="1" id="KW-0732">Signal</keyword>
<evidence type="ECO:0008006" key="4">
    <source>
        <dbReference type="Google" id="ProtNLM"/>
    </source>
</evidence>
<evidence type="ECO:0000256" key="1">
    <source>
        <dbReference type="SAM" id="SignalP"/>
    </source>
</evidence>
<comment type="caution">
    <text evidence="2">The sequence shown here is derived from an EMBL/GenBank/DDBJ whole genome shotgun (WGS) entry which is preliminary data.</text>
</comment>